<dbReference type="GO" id="GO:0000976">
    <property type="term" value="F:transcription cis-regulatory region binding"/>
    <property type="evidence" value="ECO:0007669"/>
    <property type="project" value="TreeGrafter"/>
</dbReference>
<dbReference type="Gene3D" id="1.10.357.10">
    <property type="entry name" value="Tetracycline Repressor, domain 2"/>
    <property type="match status" value="1"/>
</dbReference>
<dbReference type="Gene3D" id="1.10.10.60">
    <property type="entry name" value="Homeodomain-like"/>
    <property type="match status" value="1"/>
</dbReference>
<sequence length="214" mass="23081">MTTTPDTPVEPDPRVLRSRGRLLDAAAALLTSGGIDAVTIEAVTRASKVARTTLYRQFGGLMQLRAATLERFLVPQAEIPESVGTLRDRLVELVSRQATLIDDAPLHIATLTWMATANPAAPEGGTEATALRRRLVEHYRRPFDELFAGAEARAILGDCEVDQAVAQLIGPAIFLRLASLGRTTRADCARVVDDFLAARAVRHATHPGDLPPTT</sequence>
<accession>A0A7K0DEI8</accession>
<evidence type="ECO:0000259" key="5">
    <source>
        <dbReference type="PROSITE" id="PS50977"/>
    </source>
</evidence>
<dbReference type="InterPro" id="IPR050109">
    <property type="entry name" value="HTH-type_TetR-like_transc_reg"/>
</dbReference>
<dbReference type="Pfam" id="PF00440">
    <property type="entry name" value="TetR_N"/>
    <property type="match status" value="1"/>
</dbReference>
<dbReference type="SUPFAM" id="SSF48498">
    <property type="entry name" value="Tetracyclin repressor-like, C-terminal domain"/>
    <property type="match status" value="1"/>
</dbReference>
<gene>
    <name evidence="6" type="ORF">NRB20_73480</name>
</gene>
<dbReference type="InterPro" id="IPR001647">
    <property type="entry name" value="HTH_TetR"/>
</dbReference>
<keyword evidence="1" id="KW-0805">Transcription regulation</keyword>
<dbReference type="PROSITE" id="PS50977">
    <property type="entry name" value="HTH_TETR_2"/>
    <property type="match status" value="1"/>
</dbReference>
<dbReference type="InterPro" id="IPR036271">
    <property type="entry name" value="Tet_transcr_reg_TetR-rel_C_sf"/>
</dbReference>
<dbReference type="Proteomes" id="UP000438448">
    <property type="component" value="Unassembled WGS sequence"/>
</dbReference>
<reference evidence="6 7" key="1">
    <citation type="submission" date="2019-10" db="EMBL/GenBank/DDBJ databases">
        <title>Nocardia macrotermitis sp. nov. and Nocardia aurantia sp. nov., isolated from the gut of fungus growing-termite Macrotermes natalensis.</title>
        <authorList>
            <person name="Benndorf R."/>
            <person name="Schwitalla J."/>
            <person name="Martin K."/>
            <person name="De Beer W."/>
            <person name="Kaster A.-K."/>
            <person name="Vollmers J."/>
            <person name="Poulsen M."/>
            <person name="Beemelmanns C."/>
        </authorList>
    </citation>
    <scope>NUCLEOTIDE SEQUENCE [LARGE SCALE GENOMIC DNA]</scope>
    <source>
        <strain evidence="6 7">RB20</strain>
    </source>
</reference>
<organism evidence="6 7">
    <name type="scientific">Nocardia macrotermitis</name>
    <dbReference type="NCBI Taxonomy" id="2585198"/>
    <lineage>
        <taxon>Bacteria</taxon>
        <taxon>Bacillati</taxon>
        <taxon>Actinomycetota</taxon>
        <taxon>Actinomycetes</taxon>
        <taxon>Mycobacteriales</taxon>
        <taxon>Nocardiaceae</taxon>
        <taxon>Nocardia</taxon>
    </lineage>
</organism>
<dbReference type="PANTHER" id="PTHR30055:SF234">
    <property type="entry name" value="HTH-TYPE TRANSCRIPTIONAL REGULATOR BETI"/>
    <property type="match status" value="1"/>
</dbReference>
<dbReference type="SUPFAM" id="SSF46689">
    <property type="entry name" value="Homeodomain-like"/>
    <property type="match status" value="1"/>
</dbReference>
<feature type="DNA-binding region" description="H-T-H motif" evidence="4">
    <location>
        <begin position="39"/>
        <end position="58"/>
    </location>
</feature>
<evidence type="ECO:0000256" key="3">
    <source>
        <dbReference type="ARBA" id="ARBA00023163"/>
    </source>
</evidence>
<evidence type="ECO:0000313" key="7">
    <source>
        <dbReference type="Proteomes" id="UP000438448"/>
    </source>
</evidence>
<keyword evidence="2 4" id="KW-0238">DNA-binding</keyword>
<protein>
    <recommendedName>
        <fullName evidence="5">HTH tetR-type domain-containing protein</fullName>
    </recommendedName>
</protein>
<keyword evidence="7" id="KW-1185">Reference proteome</keyword>
<feature type="domain" description="HTH tetR-type" evidence="5">
    <location>
        <begin position="16"/>
        <end position="76"/>
    </location>
</feature>
<dbReference type="AlphaFoldDB" id="A0A7K0DEI8"/>
<comment type="caution">
    <text evidence="6">The sequence shown here is derived from an EMBL/GenBank/DDBJ whole genome shotgun (WGS) entry which is preliminary data.</text>
</comment>
<dbReference type="EMBL" id="WEGK01000029">
    <property type="protein sequence ID" value="MQY24213.1"/>
    <property type="molecule type" value="Genomic_DNA"/>
</dbReference>
<name>A0A7K0DEI8_9NOCA</name>
<dbReference type="GO" id="GO:0003700">
    <property type="term" value="F:DNA-binding transcription factor activity"/>
    <property type="evidence" value="ECO:0007669"/>
    <property type="project" value="TreeGrafter"/>
</dbReference>
<dbReference type="InterPro" id="IPR009057">
    <property type="entry name" value="Homeodomain-like_sf"/>
</dbReference>
<evidence type="ECO:0000256" key="4">
    <source>
        <dbReference type="PROSITE-ProRule" id="PRU00335"/>
    </source>
</evidence>
<evidence type="ECO:0000256" key="1">
    <source>
        <dbReference type="ARBA" id="ARBA00023015"/>
    </source>
</evidence>
<dbReference type="PANTHER" id="PTHR30055">
    <property type="entry name" value="HTH-TYPE TRANSCRIPTIONAL REGULATOR RUTR"/>
    <property type="match status" value="1"/>
</dbReference>
<keyword evidence="3" id="KW-0804">Transcription</keyword>
<proteinExistence type="predicted"/>
<dbReference type="RefSeq" id="WP_319945855.1">
    <property type="nucleotide sequence ID" value="NZ_WEGK01000029.1"/>
</dbReference>
<evidence type="ECO:0000313" key="6">
    <source>
        <dbReference type="EMBL" id="MQY24213.1"/>
    </source>
</evidence>
<evidence type="ECO:0000256" key="2">
    <source>
        <dbReference type="ARBA" id="ARBA00023125"/>
    </source>
</evidence>